<dbReference type="PROSITE" id="PS50088">
    <property type="entry name" value="ANK_REPEAT"/>
    <property type="match status" value="1"/>
</dbReference>
<keyword evidence="5" id="KW-1185">Reference proteome</keyword>
<evidence type="ECO:0000313" key="5">
    <source>
        <dbReference type="Proteomes" id="UP000317998"/>
    </source>
</evidence>
<accession>A0A542YI40</accession>
<sequence length="143" mass="14845">MSENAEEKNAEQQAPDEETLAFAETVFEAARDGDVEKVKQLVAAGVPVNLTNARGDSLLILAAYHQHAETVDALLALGADVDRVNDMGQTAMSCAVFRNNGAIVTTLLAAGADPELGSHTALAIAQQFGLPEMVALLGPASGE</sequence>
<dbReference type="InterPro" id="IPR036770">
    <property type="entry name" value="Ankyrin_rpt-contain_sf"/>
</dbReference>
<name>A0A542YI40_9MICO</name>
<proteinExistence type="predicted"/>
<comment type="caution">
    <text evidence="4">The sequence shown here is derived from an EMBL/GenBank/DDBJ whole genome shotgun (WGS) entry which is preliminary data.</text>
</comment>
<feature type="repeat" description="ANK" evidence="3">
    <location>
        <begin position="54"/>
        <end position="86"/>
    </location>
</feature>
<evidence type="ECO:0000256" key="1">
    <source>
        <dbReference type="ARBA" id="ARBA00022737"/>
    </source>
</evidence>
<dbReference type="SMART" id="SM00248">
    <property type="entry name" value="ANK"/>
    <property type="match status" value="3"/>
</dbReference>
<keyword evidence="1" id="KW-0677">Repeat</keyword>
<evidence type="ECO:0000256" key="3">
    <source>
        <dbReference type="PROSITE-ProRule" id="PRU00023"/>
    </source>
</evidence>
<evidence type="ECO:0000256" key="2">
    <source>
        <dbReference type="ARBA" id="ARBA00023043"/>
    </source>
</evidence>
<dbReference type="AlphaFoldDB" id="A0A542YI40"/>
<dbReference type="PANTHER" id="PTHR24171:SF9">
    <property type="entry name" value="ANKYRIN REPEAT DOMAIN-CONTAINING PROTEIN 39"/>
    <property type="match status" value="1"/>
</dbReference>
<organism evidence="4 5">
    <name type="scientific">Homoserinimonas aerilata</name>
    <dbReference type="NCBI Taxonomy" id="1162970"/>
    <lineage>
        <taxon>Bacteria</taxon>
        <taxon>Bacillati</taxon>
        <taxon>Actinomycetota</taxon>
        <taxon>Actinomycetes</taxon>
        <taxon>Micrococcales</taxon>
        <taxon>Microbacteriaceae</taxon>
        <taxon>Homoserinimonas</taxon>
    </lineage>
</organism>
<dbReference type="OrthoDB" id="306540at2"/>
<dbReference type="EMBL" id="VFOM01000001">
    <property type="protein sequence ID" value="TQL47674.1"/>
    <property type="molecule type" value="Genomic_DNA"/>
</dbReference>
<gene>
    <name evidence="4" type="ORF">FB562_0740</name>
</gene>
<dbReference type="Pfam" id="PF12796">
    <property type="entry name" value="Ank_2"/>
    <property type="match status" value="1"/>
</dbReference>
<dbReference type="PROSITE" id="PS50297">
    <property type="entry name" value="ANK_REP_REGION"/>
    <property type="match status" value="1"/>
</dbReference>
<dbReference type="InterPro" id="IPR002110">
    <property type="entry name" value="Ankyrin_rpt"/>
</dbReference>
<reference evidence="4 5" key="1">
    <citation type="submission" date="2019-06" db="EMBL/GenBank/DDBJ databases">
        <title>Sequencing the genomes of 1000 actinobacteria strains.</title>
        <authorList>
            <person name="Klenk H.-P."/>
        </authorList>
    </citation>
    <scope>NUCLEOTIDE SEQUENCE [LARGE SCALE GENOMIC DNA]</scope>
    <source>
        <strain evidence="4 5">DSM 26477</strain>
    </source>
</reference>
<evidence type="ECO:0000313" key="4">
    <source>
        <dbReference type="EMBL" id="TQL47674.1"/>
    </source>
</evidence>
<dbReference type="PANTHER" id="PTHR24171">
    <property type="entry name" value="ANKYRIN REPEAT DOMAIN-CONTAINING PROTEIN 39-RELATED"/>
    <property type="match status" value="1"/>
</dbReference>
<dbReference type="Gene3D" id="1.25.40.20">
    <property type="entry name" value="Ankyrin repeat-containing domain"/>
    <property type="match status" value="1"/>
</dbReference>
<dbReference type="SUPFAM" id="SSF48403">
    <property type="entry name" value="Ankyrin repeat"/>
    <property type="match status" value="1"/>
</dbReference>
<dbReference type="Proteomes" id="UP000317998">
    <property type="component" value="Unassembled WGS sequence"/>
</dbReference>
<protein>
    <submittedName>
        <fullName evidence="4">Uncharacterized protein</fullName>
    </submittedName>
</protein>
<dbReference type="RefSeq" id="WP_141879899.1">
    <property type="nucleotide sequence ID" value="NZ_VFOM01000001.1"/>
</dbReference>
<keyword evidence="2 3" id="KW-0040">ANK repeat</keyword>